<gene>
    <name evidence="7" type="ORF">GCM10017655_03990</name>
</gene>
<reference evidence="7" key="1">
    <citation type="journal article" date="2014" name="Int. J. Syst. Evol. Microbiol.">
        <title>Complete genome sequence of Corynebacterium casei LMG S-19264T (=DSM 44701T), isolated from a smear-ripened cheese.</title>
        <authorList>
            <consortium name="US DOE Joint Genome Institute (JGI-PGF)"/>
            <person name="Walter F."/>
            <person name="Albersmeier A."/>
            <person name="Kalinowski J."/>
            <person name="Ruckert C."/>
        </authorList>
    </citation>
    <scope>NUCLEOTIDE SEQUENCE</scope>
    <source>
        <strain evidence="7">VKM B-2935</strain>
    </source>
</reference>
<feature type="domain" description="RNA polymerase sigma-70 region 2" evidence="5">
    <location>
        <begin position="26"/>
        <end position="94"/>
    </location>
</feature>
<sequence length="179" mass="19933">MPELTFDYDATLAACARGERQALQHLYEQEGARLLGVARQLVRDTALAEDIVHDAFIKIWTGAGSFDPQRGSARGWIFSVTRHLALNYLRSQGREVQVQDTALDALAIATERLDWSGVMQAERIHLCLDQLEPQRRSCVIHAYVDGYSHAEISQKLATPLGTVKAWIKRSLAALRGCMG</sequence>
<dbReference type="AlphaFoldDB" id="A0A9W6K1T3"/>
<dbReference type="CDD" id="cd06171">
    <property type="entry name" value="Sigma70_r4"/>
    <property type="match status" value="1"/>
</dbReference>
<dbReference type="InterPro" id="IPR039425">
    <property type="entry name" value="RNA_pol_sigma-70-like"/>
</dbReference>
<comment type="caution">
    <text evidence="7">The sequence shown here is derived from an EMBL/GenBank/DDBJ whole genome shotgun (WGS) entry which is preliminary data.</text>
</comment>
<dbReference type="PANTHER" id="PTHR43133">
    <property type="entry name" value="RNA POLYMERASE ECF-TYPE SIGMA FACTO"/>
    <property type="match status" value="1"/>
</dbReference>
<evidence type="ECO:0000256" key="4">
    <source>
        <dbReference type="ARBA" id="ARBA00023163"/>
    </source>
</evidence>
<dbReference type="RefSeq" id="WP_271193593.1">
    <property type="nucleotide sequence ID" value="NZ_BSFN01000001.1"/>
</dbReference>
<dbReference type="SUPFAM" id="SSF88946">
    <property type="entry name" value="Sigma2 domain of RNA polymerase sigma factors"/>
    <property type="match status" value="1"/>
</dbReference>
<dbReference type="InterPro" id="IPR036388">
    <property type="entry name" value="WH-like_DNA-bd_sf"/>
</dbReference>
<dbReference type="Gene3D" id="1.10.1740.10">
    <property type="match status" value="1"/>
</dbReference>
<dbReference type="InterPro" id="IPR014284">
    <property type="entry name" value="RNA_pol_sigma-70_dom"/>
</dbReference>
<name>A0A9W6K1T3_9PSED</name>
<keyword evidence="2" id="KW-0805">Transcription regulation</keyword>
<dbReference type="GO" id="GO:0016987">
    <property type="term" value="F:sigma factor activity"/>
    <property type="evidence" value="ECO:0007669"/>
    <property type="project" value="UniProtKB-KW"/>
</dbReference>
<keyword evidence="3" id="KW-0731">Sigma factor</keyword>
<feature type="domain" description="RNA polymerase sigma factor 70 region 4 type 2" evidence="6">
    <location>
        <begin position="122"/>
        <end position="174"/>
    </location>
</feature>
<evidence type="ECO:0000256" key="2">
    <source>
        <dbReference type="ARBA" id="ARBA00023015"/>
    </source>
</evidence>
<dbReference type="Proteomes" id="UP001143328">
    <property type="component" value="Unassembled WGS sequence"/>
</dbReference>
<dbReference type="NCBIfam" id="NF009189">
    <property type="entry name" value="PRK12537.1"/>
    <property type="match status" value="1"/>
</dbReference>
<evidence type="ECO:0000256" key="1">
    <source>
        <dbReference type="ARBA" id="ARBA00010641"/>
    </source>
</evidence>
<dbReference type="Gene3D" id="1.10.10.10">
    <property type="entry name" value="Winged helix-like DNA-binding domain superfamily/Winged helix DNA-binding domain"/>
    <property type="match status" value="1"/>
</dbReference>
<accession>A0A9W6K1T3</accession>
<keyword evidence="8" id="KW-1185">Reference proteome</keyword>
<evidence type="ECO:0000259" key="6">
    <source>
        <dbReference type="Pfam" id="PF08281"/>
    </source>
</evidence>
<dbReference type="EMBL" id="BSFN01000001">
    <property type="protein sequence ID" value="GLK87337.1"/>
    <property type="molecule type" value="Genomic_DNA"/>
</dbReference>
<evidence type="ECO:0000259" key="5">
    <source>
        <dbReference type="Pfam" id="PF04542"/>
    </source>
</evidence>
<dbReference type="Pfam" id="PF08281">
    <property type="entry name" value="Sigma70_r4_2"/>
    <property type="match status" value="1"/>
</dbReference>
<dbReference type="PANTHER" id="PTHR43133:SF62">
    <property type="entry name" value="RNA POLYMERASE SIGMA FACTOR SIGZ"/>
    <property type="match status" value="1"/>
</dbReference>
<reference evidence="7" key="2">
    <citation type="submission" date="2023-01" db="EMBL/GenBank/DDBJ databases">
        <authorList>
            <person name="Sun Q."/>
            <person name="Evtushenko L."/>
        </authorList>
    </citation>
    <scope>NUCLEOTIDE SEQUENCE</scope>
    <source>
        <strain evidence="7">VKM B-2935</strain>
    </source>
</reference>
<dbReference type="InterPro" id="IPR013249">
    <property type="entry name" value="RNA_pol_sigma70_r4_t2"/>
</dbReference>
<dbReference type="GO" id="GO:0003677">
    <property type="term" value="F:DNA binding"/>
    <property type="evidence" value="ECO:0007669"/>
    <property type="project" value="InterPro"/>
</dbReference>
<dbReference type="GO" id="GO:0006352">
    <property type="term" value="P:DNA-templated transcription initiation"/>
    <property type="evidence" value="ECO:0007669"/>
    <property type="project" value="InterPro"/>
</dbReference>
<evidence type="ECO:0000313" key="8">
    <source>
        <dbReference type="Proteomes" id="UP001143328"/>
    </source>
</evidence>
<comment type="similarity">
    <text evidence="1">Belongs to the sigma-70 factor family. ECF subfamily.</text>
</comment>
<dbReference type="InterPro" id="IPR013325">
    <property type="entry name" value="RNA_pol_sigma_r2"/>
</dbReference>
<evidence type="ECO:0000313" key="7">
    <source>
        <dbReference type="EMBL" id="GLK87337.1"/>
    </source>
</evidence>
<dbReference type="SUPFAM" id="SSF88659">
    <property type="entry name" value="Sigma3 and sigma4 domains of RNA polymerase sigma factors"/>
    <property type="match status" value="1"/>
</dbReference>
<proteinExistence type="inferred from homology"/>
<dbReference type="Pfam" id="PF04542">
    <property type="entry name" value="Sigma70_r2"/>
    <property type="match status" value="1"/>
</dbReference>
<protein>
    <submittedName>
        <fullName evidence="7">RNA polymerase sigma factor</fullName>
    </submittedName>
</protein>
<dbReference type="NCBIfam" id="TIGR02937">
    <property type="entry name" value="sigma70-ECF"/>
    <property type="match status" value="1"/>
</dbReference>
<dbReference type="InterPro" id="IPR013324">
    <property type="entry name" value="RNA_pol_sigma_r3/r4-like"/>
</dbReference>
<keyword evidence="4" id="KW-0804">Transcription</keyword>
<dbReference type="InterPro" id="IPR007627">
    <property type="entry name" value="RNA_pol_sigma70_r2"/>
</dbReference>
<organism evidence="7 8">
    <name type="scientific">Pseudomonas turukhanskensis</name>
    <dbReference type="NCBI Taxonomy" id="1806536"/>
    <lineage>
        <taxon>Bacteria</taxon>
        <taxon>Pseudomonadati</taxon>
        <taxon>Pseudomonadota</taxon>
        <taxon>Gammaproteobacteria</taxon>
        <taxon>Pseudomonadales</taxon>
        <taxon>Pseudomonadaceae</taxon>
        <taxon>Pseudomonas</taxon>
    </lineage>
</organism>
<evidence type="ECO:0000256" key="3">
    <source>
        <dbReference type="ARBA" id="ARBA00023082"/>
    </source>
</evidence>